<gene>
    <name evidence="1" type="ORF">LCGC14_0582900</name>
</gene>
<dbReference type="SUPFAM" id="SSF52467">
    <property type="entry name" value="DHS-like NAD/FAD-binding domain"/>
    <property type="match status" value="1"/>
</dbReference>
<evidence type="ECO:0000313" key="1">
    <source>
        <dbReference type="EMBL" id="KKN55395.1"/>
    </source>
</evidence>
<proteinExistence type="predicted"/>
<comment type="caution">
    <text evidence="1">The sequence shown here is derived from an EMBL/GenBank/DDBJ whole genome shotgun (WGS) entry which is preliminary data.</text>
</comment>
<dbReference type="Gene3D" id="3.40.50.1220">
    <property type="entry name" value="TPP-binding domain"/>
    <property type="match status" value="1"/>
</dbReference>
<dbReference type="InterPro" id="IPR029035">
    <property type="entry name" value="DHS-like_NAD/FAD-binding_dom"/>
</dbReference>
<name>A0A0F9RFW5_9ZZZZ</name>
<accession>A0A0F9RFW5</accession>
<reference evidence="1" key="1">
    <citation type="journal article" date="2015" name="Nature">
        <title>Complex archaea that bridge the gap between prokaryotes and eukaryotes.</title>
        <authorList>
            <person name="Spang A."/>
            <person name="Saw J.H."/>
            <person name="Jorgensen S.L."/>
            <person name="Zaremba-Niedzwiedzka K."/>
            <person name="Martijn J."/>
            <person name="Lind A.E."/>
            <person name="van Eijk R."/>
            <person name="Schleper C."/>
            <person name="Guy L."/>
            <person name="Ettema T.J."/>
        </authorList>
    </citation>
    <scope>NUCLEOTIDE SEQUENCE</scope>
</reference>
<protein>
    <recommendedName>
        <fullName evidence="2">SIR2-like domain-containing protein</fullName>
    </recommendedName>
</protein>
<sequence>MNEIDLDAGVEKALDALLADRLTLLSGAGLSMAAPSSLPSAAALAWQAKQKYDATYGADRAPLPESIDDQAEFFFQRGELATGYLRTYIDRDAFSAEPNSGHFATADLLLTGAITTAVSTNVDTLIETAGNMLFGQIGAGVARDQVAGLAPNVSPLLKIHGCWSDPAGTVWAASQVITDPIKTRIEECGAWLANRFLDRDIVIVGYWTDWDYLNQLLEVSLGAVSPSRVIVIDPCETESFEAKAPALFELGQRASQEFCHVRCSGDLFLDKLRVNFSRTFVRRVLHAGVATYTAHTGAAPDAAWLNPSSTDAEVLWRIRRDLEGRNPNEPAKTRMPPDEPLLGMTLLQLQAQGAIADGMYWNLNGERVRVLRTANRPLHEVEAAFARETAPVIAPEYVIAVGAETLPLPTNIARGGGAASIVRGTSGHWLSRADAVEELGL</sequence>
<evidence type="ECO:0008006" key="2">
    <source>
        <dbReference type="Google" id="ProtNLM"/>
    </source>
</evidence>
<dbReference type="AlphaFoldDB" id="A0A0F9RFW5"/>
<dbReference type="EMBL" id="LAZR01000887">
    <property type="protein sequence ID" value="KKN55395.1"/>
    <property type="molecule type" value="Genomic_DNA"/>
</dbReference>
<organism evidence="1">
    <name type="scientific">marine sediment metagenome</name>
    <dbReference type="NCBI Taxonomy" id="412755"/>
    <lineage>
        <taxon>unclassified sequences</taxon>
        <taxon>metagenomes</taxon>
        <taxon>ecological metagenomes</taxon>
    </lineage>
</organism>